<accession>A0A2K4WLY8</accession>
<gene>
    <name evidence="2" type="ORF">CFBP6411_05550</name>
</gene>
<feature type="transmembrane region" description="Helical" evidence="1">
    <location>
        <begin position="6"/>
        <end position="29"/>
    </location>
</feature>
<evidence type="ECO:0000256" key="1">
    <source>
        <dbReference type="SAM" id="Phobius"/>
    </source>
</evidence>
<keyword evidence="1" id="KW-0812">Transmembrane</keyword>
<name>A0A2K4WLY8_9PSED</name>
<sequence>MSPIIFRISAAIFVCFMTFIGVFSIYWIWEHVLPLYGRLYSIRTTNPT</sequence>
<dbReference type="Proteomes" id="UP000238093">
    <property type="component" value="Chromosome I"/>
</dbReference>
<evidence type="ECO:0000313" key="2">
    <source>
        <dbReference type="EMBL" id="SOS36907.1"/>
    </source>
</evidence>
<keyword evidence="1" id="KW-0472">Membrane</keyword>
<protein>
    <submittedName>
        <fullName evidence="2">Putative membrane protein</fullName>
    </submittedName>
</protein>
<evidence type="ECO:0000313" key="3">
    <source>
        <dbReference type="Proteomes" id="UP000238093"/>
    </source>
</evidence>
<dbReference type="EMBL" id="LT963408">
    <property type="protein sequence ID" value="SOS36907.1"/>
    <property type="molecule type" value="Genomic_DNA"/>
</dbReference>
<proteinExistence type="predicted"/>
<organism evidence="2 3">
    <name type="scientific">Pseudomonas syringae group genomosp. 3</name>
    <dbReference type="NCBI Taxonomy" id="251701"/>
    <lineage>
        <taxon>Bacteria</taxon>
        <taxon>Pseudomonadati</taxon>
        <taxon>Pseudomonadota</taxon>
        <taxon>Gammaproteobacteria</taxon>
        <taxon>Pseudomonadales</taxon>
        <taxon>Pseudomonadaceae</taxon>
        <taxon>Pseudomonas</taxon>
    </lineage>
</organism>
<keyword evidence="1" id="KW-1133">Transmembrane helix</keyword>
<reference evidence="3" key="1">
    <citation type="submission" date="2017-11" db="EMBL/GenBank/DDBJ databases">
        <authorList>
            <person name="Blom J."/>
        </authorList>
    </citation>
    <scope>NUCLEOTIDE SEQUENCE [LARGE SCALE GENOMIC DNA]</scope>
</reference>
<dbReference type="AlphaFoldDB" id="A0A2K4WLY8"/>